<dbReference type="InterPro" id="IPR007197">
    <property type="entry name" value="rSAM"/>
</dbReference>
<dbReference type="InterPro" id="IPR058240">
    <property type="entry name" value="rSAM_sf"/>
</dbReference>
<keyword evidence="6" id="KW-0411">Iron-sulfur</keyword>
<dbReference type="GO" id="GO:0051539">
    <property type="term" value="F:4 iron, 4 sulfur cluster binding"/>
    <property type="evidence" value="ECO:0007669"/>
    <property type="project" value="UniProtKB-KW"/>
</dbReference>
<keyword evidence="2" id="KW-0004">4Fe-4S</keyword>
<dbReference type="Proteomes" id="UP000614424">
    <property type="component" value="Unassembled WGS sequence"/>
</dbReference>
<dbReference type="SUPFAM" id="SSF102114">
    <property type="entry name" value="Radical SAM enzymes"/>
    <property type="match status" value="1"/>
</dbReference>
<protein>
    <submittedName>
        <fullName evidence="8">YgiQ family radical SAM protein</fullName>
    </submittedName>
</protein>
<dbReference type="GO" id="GO:0046872">
    <property type="term" value="F:metal ion binding"/>
    <property type="evidence" value="ECO:0007669"/>
    <property type="project" value="UniProtKB-KW"/>
</dbReference>
<gene>
    <name evidence="8" type="ORF">H8E41_01465</name>
</gene>
<dbReference type="PROSITE" id="PS01278">
    <property type="entry name" value="MTTASE_RADICAL"/>
    <property type="match status" value="1"/>
</dbReference>
<keyword evidence="5" id="KW-0408">Iron</keyword>
<comment type="cofactor">
    <cofactor evidence="1">
        <name>[4Fe-4S] cluster</name>
        <dbReference type="ChEBI" id="CHEBI:49883"/>
    </cofactor>
</comment>
<dbReference type="PROSITE" id="PS51918">
    <property type="entry name" value="RADICAL_SAM"/>
    <property type="match status" value="1"/>
</dbReference>
<dbReference type="InterPro" id="IPR020612">
    <property type="entry name" value="Methylthiotransferase_CS"/>
</dbReference>
<keyword evidence="3" id="KW-0949">S-adenosyl-L-methionine</keyword>
<evidence type="ECO:0000313" key="9">
    <source>
        <dbReference type="Proteomes" id="UP000614424"/>
    </source>
</evidence>
<dbReference type="InterPro" id="IPR013704">
    <property type="entry name" value="UPF0313_N"/>
</dbReference>
<evidence type="ECO:0000313" key="8">
    <source>
        <dbReference type="EMBL" id="MBC8316544.1"/>
    </source>
</evidence>
<evidence type="ECO:0000256" key="5">
    <source>
        <dbReference type="ARBA" id="ARBA00023004"/>
    </source>
</evidence>
<dbReference type="SFLD" id="SFLDG01082">
    <property type="entry name" value="B12-binding_domain_containing"/>
    <property type="match status" value="1"/>
</dbReference>
<comment type="caution">
    <text evidence="8">The sequence shown here is derived from an EMBL/GenBank/DDBJ whole genome shotgun (WGS) entry which is preliminary data.</text>
</comment>
<dbReference type="AlphaFoldDB" id="A0A8J6NBA9"/>
<organism evidence="8 9">
    <name type="scientific">Candidatus Desulfobia pelagia</name>
    <dbReference type="NCBI Taxonomy" id="2841692"/>
    <lineage>
        <taxon>Bacteria</taxon>
        <taxon>Pseudomonadati</taxon>
        <taxon>Thermodesulfobacteriota</taxon>
        <taxon>Desulfobulbia</taxon>
        <taxon>Desulfobulbales</taxon>
        <taxon>Desulfobulbaceae</taxon>
        <taxon>Candidatus Desulfobia</taxon>
    </lineage>
</organism>
<evidence type="ECO:0000256" key="1">
    <source>
        <dbReference type="ARBA" id="ARBA00001966"/>
    </source>
</evidence>
<keyword evidence="4" id="KW-0479">Metal-binding</keyword>
<evidence type="ECO:0000256" key="6">
    <source>
        <dbReference type="ARBA" id="ARBA00023014"/>
    </source>
</evidence>
<dbReference type="InterPro" id="IPR022946">
    <property type="entry name" value="UPF0313"/>
</dbReference>
<evidence type="ECO:0000256" key="4">
    <source>
        <dbReference type="ARBA" id="ARBA00022723"/>
    </source>
</evidence>
<dbReference type="GO" id="GO:0003824">
    <property type="term" value="F:catalytic activity"/>
    <property type="evidence" value="ECO:0007669"/>
    <property type="project" value="InterPro"/>
</dbReference>
<dbReference type="Pfam" id="PF08497">
    <property type="entry name" value="Radical_SAM_N"/>
    <property type="match status" value="1"/>
</dbReference>
<dbReference type="SMART" id="SM00729">
    <property type="entry name" value="Elp3"/>
    <property type="match status" value="1"/>
</dbReference>
<dbReference type="PANTHER" id="PTHR32331:SF0">
    <property type="entry name" value="UPF0313 PROTEIN YGIQ"/>
    <property type="match status" value="1"/>
</dbReference>
<dbReference type="SFLD" id="SFLDS00029">
    <property type="entry name" value="Radical_SAM"/>
    <property type="match status" value="1"/>
</dbReference>
<dbReference type="SFLD" id="SFLDG01069">
    <property type="entry name" value="UPF0313"/>
    <property type="match status" value="1"/>
</dbReference>
<evidence type="ECO:0000256" key="2">
    <source>
        <dbReference type="ARBA" id="ARBA00022485"/>
    </source>
</evidence>
<dbReference type="InterPro" id="IPR023404">
    <property type="entry name" value="rSAM_horseshoe"/>
</dbReference>
<dbReference type="EMBL" id="JACNJZ010000040">
    <property type="protein sequence ID" value="MBC8316544.1"/>
    <property type="molecule type" value="Genomic_DNA"/>
</dbReference>
<reference evidence="8 9" key="1">
    <citation type="submission" date="2020-08" db="EMBL/GenBank/DDBJ databases">
        <title>Bridging the membrane lipid divide: bacteria of the FCB group superphylum have the potential to synthesize archaeal ether lipids.</title>
        <authorList>
            <person name="Villanueva L."/>
            <person name="Von Meijenfeldt F.A.B."/>
            <person name="Westbye A.B."/>
            <person name="Yadav S."/>
            <person name="Hopmans E.C."/>
            <person name="Dutilh B.E."/>
            <person name="Sinninghe Damste J.S."/>
        </authorList>
    </citation>
    <scope>NUCLEOTIDE SEQUENCE [LARGE SCALE GENOMIC DNA]</scope>
    <source>
        <strain evidence="8">NIOZ-UU47</strain>
    </source>
</reference>
<dbReference type="InterPro" id="IPR006638">
    <property type="entry name" value="Elp3/MiaA/NifB-like_rSAM"/>
</dbReference>
<feature type="domain" description="Radical SAM core" evidence="7">
    <location>
        <begin position="310"/>
        <end position="581"/>
    </location>
</feature>
<dbReference type="PANTHER" id="PTHR32331">
    <property type="entry name" value="UPF0313 PROTEIN YGIQ"/>
    <property type="match status" value="1"/>
</dbReference>
<evidence type="ECO:0000256" key="3">
    <source>
        <dbReference type="ARBA" id="ARBA00022691"/>
    </source>
</evidence>
<sequence length="582" mass="64921">MSRSEKNPVPFLPATAEEMRSRGWDYVDIILVTGDAYIDHPSFGIALIGRLLEDNGYRVAVLSQPRHDSPESFKIFGPPRLFWGITSGNLDSIVSNYSGNGKVRDRDDYSPNGNPYFGNIKEKKYRRRPDRATILYTSLARNAYPGVPVVLGGIEASLRRFVHFDYQQNKLRASVLTDSKADLLVYGMGEKAVVEAARRIASGLDLHGIQGTCVRLTAKEMEQAFADNPDNVTLSSWEDIVADKSNFMSAEIAIDKNARAFSEKILCQKQQAMWVVQYPQFPPLATVELDRVYSLPYTRQEHPVSRNVPAYQMICHSITIVRGCSGNCSFCAITRHQGPVITSRSEKSVLEEAELLSSLKNFKGTITDLGGPTANLFGVECGKNKCSRHDCLVKGVCPHLIINEKCFVSLLDKVKDLPRVKHAHVSSGLRMELLLKTPELLERLLAHHVPGAMKIAPEHTEDNVLRLMHKQPNVLAAFLEECNGIASKLRKNIHFTPYFMSAHPGCTLADMQAMGAKINTLGLNVRSFQDFTPTPGTLSTAMYVSGIDRDTLKPVFVPSSTKERRLQRHVLETIRKKKGTHK</sequence>
<name>A0A8J6NBA9_9BACT</name>
<dbReference type="NCBIfam" id="TIGR03904">
    <property type="entry name" value="SAM_YgiQ"/>
    <property type="match status" value="1"/>
</dbReference>
<accession>A0A8J6NBA9</accession>
<proteinExistence type="predicted"/>
<dbReference type="Gene3D" id="3.80.30.20">
    <property type="entry name" value="tm_1862 like domain"/>
    <property type="match status" value="1"/>
</dbReference>
<evidence type="ECO:0000259" key="7">
    <source>
        <dbReference type="PROSITE" id="PS51918"/>
    </source>
</evidence>